<dbReference type="Pfam" id="PF01053">
    <property type="entry name" value="Cys_Met_Meta_PP"/>
    <property type="match status" value="1"/>
</dbReference>
<sequence>MTGNNEAGMMTKLAADWHDESDYSYAKVSPISMSSSFVFDNLDDLDEVYGGKEGYIYSRIDNPSTNYVNKLIAGIEGYDEAVTFGSGMSAIITAILAFVQQGDHVIASTVLYGGVHDFLKNELPRFGIDITFINFVTDNVEDYIKPNTKIVYTETISNPLIEVIDLQAIADTAHKHGALFIVDNTFATPSVCKLINFDVDVLLYSATKFLGGHSDITCGIALANGDHAAAIRTKKSLYGGIISPFEAWLLTRSLRTLDLRVQRHCDNALKLAEYLEKHPKVKKVYYPGLASSPFRQLAEKQFEHNRFGGMLSVEFTGGYDGVDKFIRECKLIKFIPSLGGYSTSLTYPAKTSHRGHTPEELKTSGISAGLLRFSVGLENIGDIINEMENVLSQI</sequence>
<dbReference type="FunFam" id="3.40.640.10:FF:000046">
    <property type="entry name" value="Cystathionine gamma-lyase"/>
    <property type="match status" value="1"/>
</dbReference>
<keyword evidence="5" id="KW-0032">Aminotransferase</keyword>
<dbReference type="PANTHER" id="PTHR11808">
    <property type="entry name" value="TRANS-SULFURATION ENZYME FAMILY MEMBER"/>
    <property type="match status" value="1"/>
</dbReference>
<reference evidence="5" key="1">
    <citation type="submission" date="2024-02" db="EMBL/GenBank/DDBJ databases">
        <authorList>
            <consortium name="Clinical and Environmental Microbiology Branch: Whole genome sequencing antimicrobial resistance pathogens in the healthcare setting"/>
        </authorList>
    </citation>
    <scope>NUCLEOTIDE SEQUENCE</scope>
    <source>
        <strain evidence="5">2023KU-00017</strain>
    </source>
</reference>
<dbReference type="InterPro" id="IPR015422">
    <property type="entry name" value="PyrdxlP-dep_Trfase_small"/>
</dbReference>
<dbReference type="PIRSF" id="PIRSF001434">
    <property type="entry name" value="CGS"/>
    <property type="match status" value="1"/>
</dbReference>
<keyword evidence="2 3" id="KW-0663">Pyridoxal phosphate</keyword>
<dbReference type="EMBL" id="ABKJEP030000037">
    <property type="protein sequence ID" value="EMO9457258.1"/>
    <property type="molecule type" value="Genomic_DNA"/>
</dbReference>
<dbReference type="GO" id="GO:0030170">
    <property type="term" value="F:pyridoxal phosphate binding"/>
    <property type="evidence" value="ECO:0007669"/>
    <property type="project" value="InterPro"/>
</dbReference>
<proteinExistence type="inferred from homology"/>
<dbReference type="InterPro" id="IPR015424">
    <property type="entry name" value="PyrdxlP-dep_Trfase"/>
</dbReference>
<dbReference type="InterPro" id="IPR000277">
    <property type="entry name" value="Cys/Met-Metab_PyrdxlP-dep_enz"/>
</dbReference>
<keyword evidence="5" id="KW-0808">Transferase</keyword>
<dbReference type="GO" id="GO:0019346">
    <property type="term" value="P:transsulfuration"/>
    <property type="evidence" value="ECO:0007669"/>
    <property type="project" value="InterPro"/>
</dbReference>
<evidence type="ECO:0000256" key="2">
    <source>
        <dbReference type="ARBA" id="ARBA00022898"/>
    </source>
</evidence>
<dbReference type="Gene3D" id="3.90.1150.10">
    <property type="entry name" value="Aspartate Aminotransferase, domain 1"/>
    <property type="match status" value="1"/>
</dbReference>
<organism evidence="5">
    <name type="scientific">Morganella morganii</name>
    <name type="common">Proteus morganii</name>
    <dbReference type="NCBI Taxonomy" id="582"/>
    <lineage>
        <taxon>Bacteria</taxon>
        <taxon>Pseudomonadati</taxon>
        <taxon>Pseudomonadota</taxon>
        <taxon>Gammaproteobacteria</taxon>
        <taxon>Enterobacterales</taxon>
        <taxon>Morganellaceae</taxon>
        <taxon>Morganella</taxon>
    </lineage>
</organism>
<protein>
    <submittedName>
        <fullName evidence="5">Aminotransferase class I/II-fold pyridoxal phosphate-dependent enzyme</fullName>
    </submittedName>
</protein>
<comment type="cofactor">
    <cofactor evidence="1 4">
        <name>pyridoxal 5'-phosphate</name>
        <dbReference type="ChEBI" id="CHEBI:597326"/>
    </cofactor>
</comment>
<comment type="similarity">
    <text evidence="4">Belongs to the trans-sulfuration enzymes family.</text>
</comment>
<feature type="modified residue" description="N6-(pyridoxal phosphate)lysine" evidence="3">
    <location>
        <position position="208"/>
    </location>
</feature>
<accession>A0AAI9HT42</accession>
<dbReference type="CDD" id="cd00614">
    <property type="entry name" value="CGS_like"/>
    <property type="match status" value="1"/>
</dbReference>
<dbReference type="AlphaFoldDB" id="A0AAI9HT42"/>
<evidence type="ECO:0000256" key="1">
    <source>
        <dbReference type="ARBA" id="ARBA00001933"/>
    </source>
</evidence>
<dbReference type="RefSeq" id="WP_368899457.1">
    <property type="nucleotide sequence ID" value="NZ_CAXOOS010000009.1"/>
</dbReference>
<dbReference type="GO" id="GO:0016846">
    <property type="term" value="F:carbon-sulfur lyase activity"/>
    <property type="evidence" value="ECO:0007669"/>
    <property type="project" value="TreeGrafter"/>
</dbReference>
<evidence type="ECO:0000256" key="3">
    <source>
        <dbReference type="PIRSR" id="PIRSR001434-2"/>
    </source>
</evidence>
<dbReference type="PANTHER" id="PTHR11808:SF80">
    <property type="entry name" value="CYSTATHIONINE GAMMA-LYASE"/>
    <property type="match status" value="1"/>
</dbReference>
<name>A0AAI9HT42_MORMO</name>
<dbReference type="GO" id="GO:0008483">
    <property type="term" value="F:transaminase activity"/>
    <property type="evidence" value="ECO:0007669"/>
    <property type="project" value="UniProtKB-KW"/>
</dbReference>
<dbReference type="Gene3D" id="3.40.640.10">
    <property type="entry name" value="Type I PLP-dependent aspartate aminotransferase-like (Major domain)"/>
    <property type="match status" value="1"/>
</dbReference>
<evidence type="ECO:0000313" key="5">
    <source>
        <dbReference type="EMBL" id="EMO9457258.1"/>
    </source>
</evidence>
<dbReference type="PROSITE" id="PS00868">
    <property type="entry name" value="CYS_MET_METAB_PP"/>
    <property type="match status" value="1"/>
</dbReference>
<dbReference type="GO" id="GO:0005737">
    <property type="term" value="C:cytoplasm"/>
    <property type="evidence" value="ECO:0007669"/>
    <property type="project" value="TreeGrafter"/>
</dbReference>
<gene>
    <name evidence="5" type="ORF">PN925_002643</name>
</gene>
<dbReference type="InterPro" id="IPR054542">
    <property type="entry name" value="Cys_met_metab_PP"/>
</dbReference>
<dbReference type="SUPFAM" id="SSF53383">
    <property type="entry name" value="PLP-dependent transferases"/>
    <property type="match status" value="1"/>
</dbReference>
<comment type="caution">
    <text evidence="5">The sequence shown here is derived from an EMBL/GenBank/DDBJ whole genome shotgun (WGS) entry which is preliminary data.</text>
</comment>
<dbReference type="InterPro" id="IPR015421">
    <property type="entry name" value="PyrdxlP-dep_Trfase_major"/>
</dbReference>
<evidence type="ECO:0000256" key="4">
    <source>
        <dbReference type="RuleBase" id="RU362118"/>
    </source>
</evidence>